<dbReference type="EMBL" id="BAAAZI010000007">
    <property type="protein sequence ID" value="GAA4139749.1"/>
    <property type="molecule type" value="Genomic_DNA"/>
</dbReference>
<accession>A0ABP7YQE7</accession>
<evidence type="ECO:0000313" key="1">
    <source>
        <dbReference type="EMBL" id="GAA4139749.1"/>
    </source>
</evidence>
<evidence type="ECO:0000313" key="2">
    <source>
        <dbReference type="Proteomes" id="UP001500101"/>
    </source>
</evidence>
<name>A0ABP7YQE7_9SPHI</name>
<protein>
    <submittedName>
        <fullName evidence="1">Uncharacterized protein</fullName>
    </submittedName>
</protein>
<sequence length="238" mass="27273">MFKYELSFENEKSLKDGIQNLAEKIAFKGLLEINDNKYRITDFEFYINSFSAEIEDPHTYNHNLQRETGKLYDHKSGLDITYGNGKNAIGILIRGIAKLEPNDKNGSNSFFISRYFDGPHKSRTELIGNLCFNENNYLGFTEVSTEMEQNLIQANTKLISTQRVNLTSKIADLEGKFIYEPLRYVVLIPKYFRNDKGKLISNGNPMKIHGIEKIIKNALSDKIINIDIAELILGYSLK</sequence>
<proteinExistence type="predicted"/>
<comment type="caution">
    <text evidence="1">The sequence shown here is derived from an EMBL/GenBank/DDBJ whole genome shotgun (WGS) entry which is preliminary data.</text>
</comment>
<reference evidence="2" key="1">
    <citation type="journal article" date="2019" name="Int. J. Syst. Evol. Microbiol.">
        <title>The Global Catalogue of Microorganisms (GCM) 10K type strain sequencing project: providing services to taxonomists for standard genome sequencing and annotation.</title>
        <authorList>
            <consortium name="The Broad Institute Genomics Platform"/>
            <consortium name="The Broad Institute Genome Sequencing Center for Infectious Disease"/>
            <person name="Wu L."/>
            <person name="Ma J."/>
        </authorList>
    </citation>
    <scope>NUCLEOTIDE SEQUENCE [LARGE SCALE GENOMIC DNA]</scope>
    <source>
        <strain evidence="2">JCM 16704</strain>
    </source>
</reference>
<dbReference type="RefSeq" id="WP_344674384.1">
    <property type="nucleotide sequence ID" value="NZ_BAAAZI010000007.1"/>
</dbReference>
<keyword evidence="2" id="KW-1185">Reference proteome</keyword>
<organism evidence="1 2">
    <name type="scientific">Sphingobacterium kyonggiense</name>
    <dbReference type="NCBI Taxonomy" id="714075"/>
    <lineage>
        <taxon>Bacteria</taxon>
        <taxon>Pseudomonadati</taxon>
        <taxon>Bacteroidota</taxon>
        <taxon>Sphingobacteriia</taxon>
        <taxon>Sphingobacteriales</taxon>
        <taxon>Sphingobacteriaceae</taxon>
        <taxon>Sphingobacterium</taxon>
    </lineage>
</organism>
<gene>
    <name evidence="1" type="ORF">GCM10022216_18190</name>
</gene>
<dbReference type="Proteomes" id="UP001500101">
    <property type="component" value="Unassembled WGS sequence"/>
</dbReference>